<evidence type="ECO:0000313" key="3">
    <source>
        <dbReference type="EMBL" id="TPX13273.1"/>
    </source>
</evidence>
<dbReference type="SUPFAM" id="SSF53474">
    <property type="entry name" value="alpha/beta-Hydrolases"/>
    <property type="match status" value="1"/>
</dbReference>
<name>A0A507B043_9PEZI</name>
<dbReference type="InterPro" id="IPR000073">
    <property type="entry name" value="AB_hydrolase_1"/>
</dbReference>
<evidence type="ECO:0000256" key="1">
    <source>
        <dbReference type="SAM" id="MobiDB-lite"/>
    </source>
</evidence>
<dbReference type="AlphaFoldDB" id="A0A507B043"/>
<dbReference type="Pfam" id="PF13374">
    <property type="entry name" value="TPR_10"/>
    <property type="match status" value="5"/>
</dbReference>
<dbReference type="Pfam" id="PF12697">
    <property type="entry name" value="Abhydrolase_6"/>
    <property type="match status" value="1"/>
</dbReference>
<protein>
    <recommendedName>
        <fullName evidence="2">AB hydrolase-1 domain-containing protein</fullName>
    </recommendedName>
</protein>
<dbReference type="EMBL" id="SKBQ01000035">
    <property type="protein sequence ID" value="TPX13273.1"/>
    <property type="molecule type" value="Genomic_DNA"/>
</dbReference>
<dbReference type="Proteomes" id="UP000319257">
    <property type="component" value="Unassembled WGS sequence"/>
</dbReference>
<gene>
    <name evidence="3" type="ORF">E0L32_006246</name>
</gene>
<dbReference type="InterPro" id="IPR027417">
    <property type="entry name" value="P-loop_NTPase"/>
</dbReference>
<dbReference type="GeneID" id="41973693"/>
<evidence type="ECO:0000313" key="4">
    <source>
        <dbReference type="Proteomes" id="UP000319257"/>
    </source>
</evidence>
<dbReference type="PANTHER" id="PTHR46082:SF6">
    <property type="entry name" value="AAA+ ATPASE DOMAIN-CONTAINING PROTEIN-RELATED"/>
    <property type="match status" value="1"/>
</dbReference>
<dbReference type="InterPro" id="IPR011990">
    <property type="entry name" value="TPR-like_helical_dom_sf"/>
</dbReference>
<dbReference type="Gene3D" id="1.25.40.10">
    <property type="entry name" value="Tetratricopeptide repeat domain"/>
    <property type="match status" value="2"/>
</dbReference>
<dbReference type="InterPro" id="IPR053137">
    <property type="entry name" value="NLR-like"/>
</dbReference>
<dbReference type="SUPFAM" id="SSF52540">
    <property type="entry name" value="P-loop containing nucleoside triphosphate hydrolases"/>
    <property type="match status" value="1"/>
</dbReference>
<reference evidence="3 4" key="1">
    <citation type="submission" date="2019-06" db="EMBL/GenBank/DDBJ databases">
        <title>Draft genome sequence of the filamentous fungus Phialemoniopsis curvata isolated from diesel fuel.</title>
        <authorList>
            <person name="Varaljay V.A."/>
            <person name="Lyon W.J."/>
            <person name="Crouch A.L."/>
            <person name="Drake C.E."/>
            <person name="Hollomon J.M."/>
            <person name="Nadeau L.J."/>
            <person name="Nunn H.S."/>
            <person name="Stevenson B.S."/>
            <person name="Bojanowski C.L."/>
            <person name="Crookes-Goodson W.J."/>
        </authorList>
    </citation>
    <scope>NUCLEOTIDE SEQUENCE [LARGE SCALE GENOMIC DNA]</scope>
    <source>
        <strain evidence="3 4">D216</strain>
    </source>
</reference>
<dbReference type="NCBIfam" id="NF040586">
    <property type="entry name" value="FxSxx_TPR"/>
    <property type="match status" value="1"/>
</dbReference>
<dbReference type="RefSeq" id="XP_030994984.1">
    <property type="nucleotide sequence ID" value="XM_031140858.1"/>
</dbReference>
<sequence length="1173" mass="131065">MRTFTQRFKRQSTSASHSPPQQQQQPAFPSGIKLLHNPAEGENAKVDIVFVHGLTGDRERTWTARGAEAPWPQTLLPPALLPTAARVLTFGYDAYVADIRGMVSENRVGNHGSKLLTSLASYREDDCTNERPVIFVCHSLGGLVCQDALVQARERSEAHLRRVLLCTFGIALLGTPNQGSGLARWAELLARKLGVLKQTNSQIVGVLRRDSEVLARIQGSFQSMLKARREELGLRDIEIVCFYEELPLPGVGLVVLPQSASLPGHIAVGIHAKHKDIARFGNGDDPGFVAVAQELRRWVREIDLTERDVLMIPNGHNNSSQGGADKQLASRDSCVPFLVPFTSNPDFVGRQGILEQLRDKLGYLAPRTKNTWQPKAALFGLGGIGKTQIALTFLYWVRETYPDVSIFWVHASTAERFKQAYVSIAEACHTPGCGDPTGDMPSLVKRWLQGKDSGPWIMVIDNADDENVFSPNSAEPGNQGNLMAQYIPECAHGAILVTTRNKQVGSRLVKGKSLIEVGPMDEIESNELLRAFSERAGDQDSLTEYSTLSAQLEHLPLALVQAAAFMQEKSISVTQYLDLLKKSDQHLLELLSEEFDTVGRELGTPRAVAQTFILSFEQIRKNDHYASDILSVMSLLDRQVIPWAFLDAFDRRHSPCKEAHVSDLCLTKALGILKAFSLISDDSGGDGRQTFTMHRLVQLATRKWLTRSQQSLRNFEERAIVAMAEIYSFNKYDLSGTCRAYLPHALAVLELVGSERLNETKARVDILVEISWLFLSHGQVERAEYYTLKAQSISHALPDSELLNVHNTLAKVLDSRGRRKEATLAQEKVCEFYKKSYGEQHDLTLIQLAFLALYYHKSGSHQMSRELAKSCQSAAARSLEEKHPTTLDLMDLLANIYMKQGLRDDAVALSSRMLELRKEVLGEQDAQTLFSMGQLVDMHIENRKLGEALDLGEKLVRLCPQVFGEGHVVTMQSRRRLGTILLQLGRQQEAASLLKEVMTSSIEMMGPEHPETLSCAHILGLALCDLGRIKEAELLIFRALQGIKKYGGQEHPNTLLLKWNLAIILQDQGRRFEAITMMRDCVDGRKRVLGRAHPDTRRSIFALADWEMAWRRIHVYQRYRVKYNDHPGIRDFSFASVPQVDVPQPSDIRGGRSSKDNPRANLVYGAISLLEGL</sequence>
<dbReference type="Gene3D" id="3.40.50.300">
    <property type="entry name" value="P-loop containing nucleotide triphosphate hydrolases"/>
    <property type="match status" value="1"/>
</dbReference>
<organism evidence="3 4">
    <name type="scientific">Thyridium curvatum</name>
    <dbReference type="NCBI Taxonomy" id="1093900"/>
    <lineage>
        <taxon>Eukaryota</taxon>
        <taxon>Fungi</taxon>
        <taxon>Dikarya</taxon>
        <taxon>Ascomycota</taxon>
        <taxon>Pezizomycotina</taxon>
        <taxon>Sordariomycetes</taxon>
        <taxon>Sordariomycetidae</taxon>
        <taxon>Thyridiales</taxon>
        <taxon>Thyridiaceae</taxon>
        <taxon>Thyridium</taxon>
    </lineage>
</organism>
<dbReference type="InterPro" id="IPR029058">
    <property type="entry name" value="AB_hydrolase_fold"/>
</dbReference>
<dbReference type="Gene3D" id="3.40.50.1820">
    <property type="entry name" value="alpha/beta hydrolase"/>
    <property type="match status" value="1"/>
</dbReference>
<dbReference type="PANTHER" id="PTHR46082">
    <property type="entry name" value="ATP/GTP-BINDING PROTEIN-RELATED"/>
    <property type="match status" value="1"/>
</dbReference>
<comment type="caution">
    <text evidence="3">The sequence shown here is derived from an EMBL/GenBank/DDBJ whole genome shotgun (WGS) entry which is preliminary data.</text>
</comment>
<keyword evidence="4" id="KW-1185">Reference proteome</keyword>
<evidence type="ECO:0000259" key="2">
    <source>
        <dbReference type="Pfam" id="PF12697"/>
    </source>
</evidence>
<feature type="region of interest" description="Disordered" evidence="1">
    <location>
        <begin position="1"/>
        <end position="28"/>
    </location>
</feature>
<accession>A0A507B043</accession>
<dbReference type="SUPFAM" id="SSF48452">
    <property type="entry name" value="TPR-like"/>
    <property type="match status" value="2"/>
</dbReference>
<proteinExistence type="predicted"/>
<dbReference type="OrthoDB" id="626167at2759"/>
<dbReference type="InParanoid" id="A0A507B043"/>
<feature type="compositionally biased region" description="Low complexity" evidence="1">
    <location>
        <begin position="11"/>
        <end position="28"/>
    </location>
</feature>
<feature type="domain" description="AB hydrolase-1" evidence="2">
    <location>
        <begin position="48"/>
        <end position="194"/>
    </location>
</feature>